<name>Q17I39_AEDAE</name>
<reference evidence="5" key="2">
    <citation type="journal article" date="2007" name="Science">
        <title>Genome sequence of Aedes aegypti, a major arbovirus vector.</title>
        <authorList>
            <person name="Nene V."/>
            <person name="Wortman J.R."/>
            <person name="Lawson D."/>
            <person name="Haas B."/>
            <person name="Kodira C."/>
            <person name="Tu Z.J."/>
            <person name="Loftus B."/>
            <person name="Xi Z."/>
            <person name="Megy K."/>
            <person name="Grabherr M."/>
            <person name="Ren Q."/>
            <person name="Zdobnov E.M."/>
            <person name="Lobo N.F."/>
            <person name="Campbell K.S."/>
            <person name="Brown S.E."/>
            <person name="Bonaldo M.F."/>
            <person name="Zhu J."/>
            <person name="Sinkins S.P."/>
            <person name="Hogenkamp D.G."/>
            <person name="Amedeo P."/>
            <person name="Arensburger P."/>
            <person name="Atkinson P.W."/>
            <person name="Bidwell S."/>
            <person name="Biedler J."/>
            <person name="Birney E."/>
            <person name="Bruggner R.V."/>
            <person name="Costas J."/>
            <person name="Coy M.R."/>
            <person name="Crabtree J."/>
            <person name="Crawford M."/>
            <person name="Debruyn B."/>
            <person name="Decaprio D."/>
            <person name="Eiglmeier K."/>
            <person name="Eisenstadt E."/>
            <person name="El-Dorry H."/>
            <person name="Gelbart W.M."/>
            <person name="Gomes S.L."/>
            <person name="Hammond M."/>
            <person name="Hannick L.I."/>
            <person name="Hogan J.R."/>
            <person name="Holmes M.H."/>
            <person name="Jaffe D."/>
            <person name="Johnston J.S."/>
            <person name="Kennedy R.C."/>
            <person name="Koo H."/>
            <person name="Kravitz S."/>
            <person name="Kriventseva E.V."/>
            <person name="Kulp D."/>
            <person name="Labutti K."/>
            <person name="Lee E."/>
            <person name="Li S."/>
            <person name="Lovin D.D."/>
            <person name="Mao C."/>
            <person name="Mauceli E."/>
            <person name="Menck C.F."/>
            <person name="Miller J.R."/>
            <person name="Montgomery P."/>
            <person name="Mori A."/>
            <person name="Nascimento A.L."/>
            <person name="Naveira H.F."/>
            <person name="Nusbaum C."/>
            <person name="O'leary S."/>
            <person name="Orvis J."/>
            <person name="Pertea M."/>
            <person name="Quesneville H."/>
            <person name="Reidenbach K.R."/>
            <person name="Rogers Y.H."/>
            <person name="Roth C.W."/>
            <person name="Schneider J.R."/>
            <person name="Schatz M."/>
            <person name="Shumway M."/>
            <person name="Stanke M."/>
            <person name="Stinson E.O."/>
            <person name="Tubio J.M."/>
            <person name="Vanzee J.P."/>
            <person name="Verjovski-Almeida S."/>
            <person name="Werner D."/>
            <person name="White O."/>
            <person name="Wyder S."/>
            <person name="Zeng Q."/>
            <person name="Zhao Q."/>
            <person name="Zhao Y."/>
            <person name="Hill C.A."/>
            <person name="Raikhel A.S."/>
            <person name="Soares M.B."/>
            <person name="Knudson D.L."/>
            <person name="Lee N.H."/>
            <person name="Galagan J."/>
            <person name="Salzberg S.L."/>
            <person name="Paulsen I.T."/>
            <person name="Dimopoulos G."/>
            <person name="Collins F.H."/>
            <person name="Birren B."/>
            <person name="Fraser-Liggett C.M."/>
            <person name="Severson D.W."/>
        </authorList>
    </citation>
    <scope>NUCLEOTIDE SEQUENCE [LARGE SCALE GENOMIC DNA]</scope>
    <source>
        <strain evidence="5">Liverpool</strain>
    </source>
</reference>
<dbReference type="EMBL" id="CH477243">
    <property type="protein sequence ID" value="EAT46320.1"/>
    <property type="molecule type" value="Genomic_DNA"/>
</dbReference>
<evidence type="ECO:0000259" key="4">
    <source>
        <dbReference type="PROSITE" id="PS50002"/>
    </source>
</evidence>
<dbReference type="CDD" id="cd11845">
    <property type="entry name" value="SH3_Src_like"/>
    <property type="match status" value="1"/>
</dbReference>
<evidence type="ECO:0000256" key="2">
    <source>
        <dbReference type="PROSITE-ProRule" id="PRU00192"/>
    </source>
</evidence>
<dbReference type="Proteomes" id="UP000682892">
    <property type="component" value="Unassembled WGS sequence"/>
</dbReference>
<dbReference type="PRINTS" id="PR00452">
    <property type="entry name" value="SH3DOMAIN"/>
</dbReference>
<sequence>MGNCFSSSAKTDPKDHHQIGAGPGGIDSDPGVMPNNQVATPPQEQAIRQPMPAIPDPGSDSISAAKIFVALYDYDARTDEDLSFRKGEHLEILNDTQNLELISQNAGF</sequence>
<feature type="region of interest" description="Disordered" evidence="3">
    <location>
        <begin position="1"/>
        <end position="39"/>
    </location>
</feature>
<organism evidence="5 6">
    <name type="scientific">Aedes aegypti</name>
    <name type="common">Yellowfever mosquito</name>
    <name type="synonym">Culex aegypti</name>
    <dbReference type="NCBI Taxonomy" id="7159"/>
    <lineage>
        <taxon>Eukaryota</taxon>
        <taxon>Metazoa</taxon>
        <taxon>Ecdysozoa</taxon>
        <taxon>Arthropoda</taxon>
        <taxon>Hexapoda</taxon>
        <taxon>Insecta</taxon>
        <taxon>Pterygota</taxon>
        <taxon>Neoptera</taxon>
        <taxon>Endopterygota</taxon>
        <taxon>Diptera</taxon>
        <taxon>Nematocera</taxon>
        <taxon>Culicoidea</taxon>
        <taxon>Culicidae</taxon>
        <taxon>Culicinae</taxon>
        <taxon>Aedini</taxon>
        <taxon>Aedes</taxon>
        <taxon>Stegomyia</taxon>
    </lineage>
</organism>
<dbReference type="PhylomeDB" id="Q17I39"/>
<dbReference type="Gene3D" id="2.30.30.40">
    <property type="entry name" value="SH3 Domains"/>
    <property type="match status" value="1"/>
</dbReference>
<dbReference type="PROSITE" id="PS50002">
    <property type="entry name" value="SH3"/>
    <property type="match status" value="1"/>
</dbReference>
<dbReference type="PaxDb" id="7159-AAEL002491-PA"/>
<evidence type="ECO:0000313" key="6">
    <source>
        <dbReference type="Proteomes" id="UP000682892"/>
    </source>
</evidence>
<proteinExistence type="predicted"/>
<dbReference type="STRING" id="7159.Q17I39"/>
<dbReference type="SUPFAM" id="SSF50044">
    <property type="entry name" value="SH3-domain"/>
    <property type="match status" value="1"/>
</dbReference>
<dbReference type="OMA" id="HQIGAGP"/>
<reference evidence="5" key="3">
    <citation type="submission" date="2012-09" db="EMBL/GenBank/DDBJ databases">
        <authorList>
            <consortium name="VectorBase"/>
        </authorList>
    </citation>
    <scope>NUCLEOTIDE SEQUENCE</scope>
    <source>
        <strain evidence="5">Liverpool</strain>
    </source>
</reference>
<evidence type="ECO:0000256" key="1">
    <source>
        <dbReference type="ARBA" id="ARBA00022443"/>
    </source>
</evidence>
<keyword evidence="1 2" id="KW-0728">SH3 domain</keyword>
<dbReference type="AlphaFoldDB" id="Q17I39"/>
<evidence type="ECO:0000313" key="5">
    <source>
        <dbReference type="EMBL" id="EAT46320.1"/>
    </source>
</evidence>
<feature type="domain" description="SH3" evidence="4">
    <location>
        <begin position="63"/>
        <end position="108"/>
    </location>
</feature>
<reference evidence="5" key="1">
    <citation type="submission" date="2005-10" db="EMBL/GenBank/DDBJ databases">
        <authorList>
            <person name="Loftus B.J."/>
            <person name="Nene V.M."/>
            <person name="Hannick L.I."/>
            <person name="Bidwell S."/>
            <person name="Haas B."/>
            <person name="Amedeo P."/>
            <person name="Orvis J."/>
            <person name="Wortman J.R."/>
            <person name="White O.R."/>
            <person name="Salzberg S."/>
            <person name="Shumway M."/>
            <person name="Koo H."/>
            <person name="Zhao Y."/>
            <person name="Holmes M."/>
            <person name="Miller J."/>
            <person name="Schatz M."/>
            <person name="Pop M."/>
            <person name="Pai G."/>
            <person name="Utterback T."/>
            <person name="Rogers Y.-H."/>
            <person name="Kravitz S."/>
            <person name="Fraser C.M."/>
        </authorList>
    </citation>
    <scope>NUCLEOTIDE SEQUENCE</scope>
    <source>
        <strain evidence="5">Liverpool</strain>
    </source>
</reference>
<accession>Q17I39</accession>
<protein>
    <submittedName>
        <fullName evidence="5">AAEL002491-PA</fullName>
    </submittedName>
</protein>
<feature type="compositionally biased region" description="Polar residues" evidence="3">
    <location>
        <begin position="1"/>
        <end position="10"/>
    </location>
</feature>
<dbReference type="HOGENOM" id="CLU_131701_0_0_1"/>
<dbReference type="InterPro" id="IPR001452">
    <property type="entry name" value="SH3_domain"/>
</dbReference>
<gene>
    <name evidence="5" type="ORF">AaeL_AAEL002491</name>
</gene>
<dbReference type="eggNOG" id="KOG0197">
    <property type="taxonomic scope" value="Eukaryota"/>
</dbReference>
<dbReference type="InterPro" id="IPR036028">
    <property type="entry name" value="SH3-like_dom_sf"/>
</dbReference>
<dbReference type="Pfam" id="PF00018">
    <property type="entry name" value="SH3_1"/>
    <property type="match status" value="1"/>
</dbReference>
<evidence type="ECO:0000256" key="3">
    <source>
        <dbReference type="SAM" id="MobiDB-lite"/>
    </source>
</evidence>